<sequence>MPTCNIVVDVSLSMMVSEEKVSPYMEALELCTTLLGLGLENFPDQKFKVYRSGTLVCKEVQDENVLKDDLEKKYSKTSVKGALPWEDLLSKLQSGKNAVKRQDVLIIITDGLTYKGDMTVTPKCKTRFVVCTKNFEKVDQKQIELMKDLTRRTFDILKDKANDPHLLPYCLYHYQNAEAMAKDVINTALKPFEYCIRFGQFRTYVQAIPPLRGSMPGSTEYLSLVGFCDPTNLVNIPSGRNHILSALPDSDESQDTKVMAGSSEPRESTSGLLSMITQALAEEEWVGFVVLPNKSYGMLMAMSMYDDSKQPDGLMKKEPLGYSLTLSCLPDEEHMPSYMGDLKQLKIRYLTDNEDKAQRHLHRIAKKRPYPSYNDNIQLEVGDDSYVVMIDAGSSGCKVFLYHLTRNTTNGHFVVREVKDPNGKTLYHKISPGLGAYPNKPKEAAESLKPLLTFIEGQIPKDKVSNASLMLLATEGIRMLTIPQQHEIISHIREVLPSMTKLYVNKNNVQILDGKWEGLYAWVAANYMLGRIGGNLSLKNQTIGIIDQGGASLQVVVEIEHPESAPNGVLDKIDMGKFDVRYFLAKSFPGYGMHEGLMKYERRIKKHHGESKHPHVSDACLPEGHKMKFFYPEFKDHVKNGTGNWDKCYEIVHSMVDTDHETKCDEARECKNHFVRKTFSDIYKSEWMGFSQVAHGFKDILQMNGQYNHTELHSRTAEFCKKPWHKIKHLADMCNCGMDEYHLSNQCFISAWTLSILHTALKFDKHEHKFQTGPSKKFLRFLFGCPPPYLSRSFRKVEFSLCSSLSDLSDPSYPSPSSAGPESGNGMVRMTSRLLVVIALLLLAIPVLLILHQSDEAQKLHNLISRESVDTTSDMSYGVIMDAGSTGTRLFLYYWTSNSDNELIDIKPVLDDNGQAVVKKVSPGLSSFADKPDKAAEYILPLLEYATKFIPAAQVPFTPLFLMATAGMRLVPEDEKQAILSDLHTKLPQMTQMQVMKEHIRVIEGKWEGIYSWIAINYILGKFNPISTTDAFTKPNSKVQRQHTVGMIDMGGASCQIAFEQPPNDNFQSENVENINLGCRDDDPRFKYKLYVTTFLGYGVNEGLRKYEQDLSDNLKLNNGSYTRDSCMPVNLQKTVIRDDKSMFVRKGIGDWPTCVARLGELLEDKMTNDDKPCEPQCFFHSVSAPQIDLSNMEFYGFSEYWYSTHDVLGLGGEYNFSKIMEKSKQFCSQRWSAIQSAARQQLYPKADDDRLKSQCFKSAWITAVLHNGFAVDKQKNKFKSALTISGQEVQWALGAMIYNMRYFPLKNSQTHTSGLGVFIVFPTIGSADSTLPSGRSLHFLRPAKFTEEAGPVQ</sequence>
<dbReference type="GO" id="GO:0016020">
    <property type="term" value="C:membrane"/>
    <property type="evidence" value="ECO:0007669"/>
    <property type="project" value="TreeGrafter"/>
</dbReference>
<dbReference type="OrthoDB" id="6372431at2759"/>
<dbReference type="STRING" id="2018661.A0A2A2KJF2"/>
<evidence type="ECO:0000256" key="3">
    <source>
        <dbReference type="PIRSR" id="PIRSR600407-1"/>
    </source>
</evidence>
<name>A0A2A2KJF2_9BILA</name>
<evidence type="ECO:0000256" key="5">
    <source>
        <dbReference type="RuleBase" id="RU003833"/>
    </source>
</evidence>
<dbReference type="Proteomes" id="UP000218231">
    <property type="component" value="Unassembled WGS sequence"/>
</dbReference>
<dbReference type="GO" id="GO:0045134">
    <property type="term" value="F:UDP phosphatase activity"/>
    <property type="evidence" value="ECO:0007669"/>
    <property type="project" value="TreeGrafter"/>
</dbReference>
<dbReference type="InterPro" id="IPR000407">
    <property type="entry name" value="GDA1_CD39_NTPase"/>
</dbReference>
<dbReference type="GO" id="GO:0005794">
    <property type="term" value="C:Golgi apparatus"/>
    <property type="evidence" value="ECO:0007669"/>
    <property type="project" value="TreeGrafter"/>
</dbReference>
<dbReference type="GO" id="GO:0005524">
    <property type="term" value="F:ATP binding"/>
    <property type="evidence" value="ECO:0007669"/>
    <property type="project" value="UniProtKB-KW"/>
</dbReference>
<evidence type="ECO:0000256" key="6">
    <source>
        <dbReference type="SAM" id="MobiDB-lite"/>
    </source>
</evidence>
<dbReference type="Gene3D" id="3.30.420.150">
    <property type="entry name" value="Exopolyphosphatase. Domain 2"/>
    <property type="match status" value="2"/>
</dbReference>
<feature type="binding site" evidence="4">
    <location>
        <begin position="1052"/>
        <end position="1056"/>
    </location>
    <ligand>
        <name>ATP</name>
        <dbReference type="ChEBI" id="CHEBI:30616"/>
    </ligand>
</feature>
<comment type="caution">
    <text evidence="7">The sequence shown here is derived from an EMBL/GenBank/DDBJ whole genome shotgun (WGS) entry which is preliminary data.</text>
</comment>
<feature type="region of interest" description="Disordered" evidence="6">
    <location>
        <begin position="247"/>
        <end position="268"/>
    </location>
</feature>
<comment type="similarity">
    <text evidence="1 5">Belongs to the GDA1/CD39 NTPase family.</text>
</comment>
<dbReference type="Gene3D" id="3.30.420.40">
    <property type="match status" value="2"/>
</dbReference>
<dbReference type="Pfam" id="PF01150">
    <property type="entry name" value="GDA1_CD39"/>
    <property type="match status" value="2"/>
</dbReference>
<dbReference type="FunFam" id="3.30.420.150:FF:000003">
    <property type="entry name" value="ectonucleoside triphosphate diphosphohydrolase 7"/>
    <property type="match status" value="1"/>
</dbReference>
<evidence type="ECO:0000256" key="2">
    <source>
        <dbReference type="ARBA" id="ARBA00022801"/>
    </source>
</evidence>
<evidence type="ECO:0000256" key="1">
    <source>
        <dbReference type="ARBA" id="ARBA00009283"/>
    </source>
</evidence>
<keyword evidence="4" id="KW-0547">Nucleotide-binding</keyword>
<dbReference type="GO" id="GO:0017111">
    <property type="term" value="F:ribonucleoside triphosphate phosphatase activity"/>
    <property type="evidence" value="ECO:0007669"/>
    <property type="project" value="TreeGrafter"/>
</dbReference>
<dbReference type="PANTHER" id="PTHR11782">
    <property type="entry name" value="ADENOSINE/GUANOSINE DIPHOSPHATASE"/>
    <property type="match status" value="1"/>
</dbReference>
<dbReference type="PANTHER" id="PTHR11782:SF121">
    <property type="entry name" value="NUCLEOSIDE-DIPHOSPHATASE MIG-23"/>
    <property type="match status" value="1"/>
</dbReference>
<proteinExistence type="inferred from homology"/>
<dbReference type="GO" id="GO:0006256">
    <property type="term" value="P:UDP catabolic process"/>
    <property type="evidence" value="ECO:0007669"/>
    <property type="project" value="TreeGrafter"/>
</dbReference>
<keyword evidence="4" id="KW-0067">ATP-binding</keyword>
<organism evidence="7 8">
    <name type="scientific">Diploscapter pachys</name>
    <dbReference type="NCBI Taxonomy" id="2018661"/>
    <lineage>
        <taxon>Eukaryota</taxon>
        <taxon>Metazoa</taxon>
        <taxon>Ecdysozoa</taxon>
        <taxon>Nematoda</taxon>
        <taxon>Chromadorea</taxon>
        <taxon>Rhabditida</taxon>
        <taxon>Rhabditina</taxon>
        <taxon>Rhabditomorpha</taxon>
        <taxon>Rhabditoidea</taxon>
        <taxon>Rhabditidae</taxon>
        <taxon>Diploscapter</taxon>
    </lineage>
</organism>
<dbReference type="PROSITE" id="PS01238">
    <property type="entry name" value="GDA1_CD39_NTPASE"/>
    <property type="match status" value="2"/>
</dbReference>
<protein>
    <submittedName>
        <fullName evidence="7">Uncharacterized protein</fullName>
    </submittedName>
</protein>
<evidence type="ECO:0000256" key="4">
    <source>
        <dbReference type="PIRSR" id="PIRSR600407-2"/>
    </source>
</evidence>
<dbReference type="GO" id="GO:0004382">
    <property type="term" value="F:GDP phosphatase activity"/>
    <property type="evidence" value="ECO:0007669"/>
    <property type="project" value="TreeGrafter"/>
</dbReference>
<feature type="active site" description="Proton acceptor" evidence="3">
    <location>
        <position position="1008"/>
    </location>
</feature>
<dbReference type="GO" id="GO:0046036">
    <property type="term" value="P:CTP metabolic process"/>
    <property type="evidence" value="ECO:0007669"/>
    <property type="project" value="TreeGrafter"/>
</dbReference>
<evidence type="ECO:0000313" key="8">
    <source>
        <dbReference type="Proteomes" id="UP000218231"/>
    </source>
</evidence>
<accession>A0A2A2KJF2</accession>
<gene>
    <name evidence="7" type="ORF">WR25_23335</name>
</gene>
<keyword evidence="2 5" id="KW-0378">Hydrolase</keyword>
<evidence type="ECO:0000313" key="7">
    <source>
        <dbReference type="EMBL" id="PAV74065.1"/>
    </source>
</evidence>
<reference evidence="7 8" key="1">
    <citation type="journal article" date="2017" name="Curr. Biol.">
        <title>Genome architecture and evolution of a unichromosomal asexual nematode.</title>
        <authorList>
            <person name="Fradin H."/>
            <person name="Zegar C."/>
            <person name="Gutwein M."/>
            <person name="Lucas J."/>
            <person name="Kovtun M."/>
            <person name="Corcoran D."/>
            <person name="Baugh L.R."/>
            <person name="Kiontke K."/>
            <person name="Gunsalus K."/>
            <person name="Fitch D.H."/>
            <person name="Piano F."/>
        </authorList>
    </citation>
    <scope>NUCLEOTIDE SEQUENCE [LARGE SCALE GENOMIC DNA]</scope>
    <source>
        <strain evidence="7">PF1309</strain>
    </source>
</reference>
<keyword evidence="8" id="KW-1185">Reference proteome</keyword>
<dbReference type="EMBL" id="LIAE01008428">
    <property type="protein sequence ID" value="PAV74065.1"/>
    <property type="molecule type" value="Genomic_DNA"/>
</dbReference>